<dbReference type="InterPro" id="IPR011009">
    <property type="entry name" value="Kinase-like_dom_sf"/>
</dbReference>
<name>S7QJ26_GLOTA</name>
<dbReference type="STRING" id="670483.S7QJ26"/>
<dbReference type="EMBL" id="KB469297">
    <property type="protein sequence ID" value="EPQ59656.1"/>
    <property type="molecule type" value="Genomic_DNA"/>
</dbReference>
<organism evidence="2 3">
    <name type="scientific">Gloeophyllum trabeum (strain ATCC 11539 / FP-39264 / Madison 617)</name>
    <name type="common">Brown rot fungus</name>
    <dbReference type="NCBI Taxonomy" id="670483"/>
    <lineage>
        <taxon>Eukaryota</taxon>
        <taxon>Fungi</taxon>
        <taxon>Dikarya</taxon>
        <taxon>Basidiomycota</taxon>
        <taxon>Agaricomycotina</taxon>
        <taxon>Agaricomycetes</taxon>
        <taxon>Gloeophyllales</taxon>
        <taxon>Gloeophyllaceae</taxon>
        <taxon>Gloeophyllum</taxon>
    </lineage>
</organism>
<protein>
    <submittedName>
        <fullName evidence="2">Kinase-like protein</fullName>
    </submittedName>
</protein>
<dbReference type="SUPFAM" id="SSF56112">
    <property type="entry name" value="Protein kinase-like (PK-like)"/>
    <property type="match status" value="1"/>
</dbReference>
<dbReference type="PANTHER" id="PTHR21310:SF58">
    <property type="entry name" value="AMINOGLYCOSIDE PHOSPHOTRANSFERASE DOMAIN-CONTAINING PROTEIN"/>
    <property type="match status" value="1"/>
</dbReference>
<dbReference type="RefSeq" id="XP_007861631.1">
    <property type="nucleotide sequence ID" value="XM_007863440.1"/>
</dbReference>
<dbReference type="Pfam" id="PF01636">
    <property type="entry name" value="APH"/>
    <property type="match status" value="1"/>
</dbReference>
<dbReference type="GO" id="GO:0016301">
    <property type="term" value="F:kinase activity"/>
    <property type="evidence" value="ECO:0007669"/>
    <property type="project" value="UniProtKB-KW"/>
</dbReference>
<dbReference type="InterPro" id="IPR051678">
    <property type="entry name" value="AGP_Transferase"/>
</dbReference>
<dbReference type="PANTHER" id="PTHR21310">
    <property type="entry name" value="AMINOGLYCOSIDE PHOSPHOTRANSFERASE-RELATED-RELATED"/>
    <property type="match status" value="1"/>
</dbReference>
<dbReference type="OrthoDB" id="8300194at2759"/>
<feature type="non-terminal residue" evidence="2">
    <location>
        <position position="1"/>
    </location>
</feature>
<keyword evidence="2" id="KW-0418">Kinase</keyword>
<dbReference type="KEGG" id="gtr:GLOTRDRAFT_20980"/>
<dbReference type="HOGENOM" id="CLU_021768_3_3_1"/>
<dbReference type="AlphaFoldDB" id="S7QJ26"/>
<accession>S7QJ26</accession>
<sequence length="184" mass="21726">EADTMRFIASNTSIPVPTVFRHWSVSPRDDAILMEWLDDTYTLQDRWTFLTEEDKLKIARQIRASVDQLRGLRQPDTIQGMICPIDPSQKVYDERVKGQPCGPFESERAFNEYRLSLLDHFLWEPGAQKDIENIRTHVREDHRIVFTHGDIGKRNILVDEHNSVVAIIDWEMAGWMPEYWEWIK</sequence>
<keyword evidence="2" id="KW-0808">Transferase</keyword>
<dbReference type="eggNOG" id="ENOG502RYS9">
    <property type="taxonomic scope" value="Eukaryota"/>
</dbReference>
<dbReference type="OMA" id="PEWWEYR"/>
<gene>
    <name evidence="2" type="ORF">GLOTRDRAFT_20980</name>
</gene>
<dbReference type="GeneID" id="19305023"/>
<evidence type="ECO:0000259" key="1">
    <source>
        <dbReference type="Pfam" id="PF01636"/>
    </source>
</evidence>
<dbReference type="Gene3D" id="3.90.1200.10">
    <property type="match status" value="1"/>
</dbReference>
<evidence type="ECO:0000313" key="2">
    <source>
        <dbReference type="EMBL" id="EPQ59656.1"/>
    </source>
</evidence>
<evidence type="ECO:0000313" key="3">
    <source>
        <dbReference type="Proteomes" id="UP000030669"/>
    </source>
</evidence>
<feature type="non-terminal residue" evidence="2">
    <location>
        <position position="184"/>
    </location>
</feature>
<feature type="domain" description="Aminoglycoside phosphotransferase" evidence="1">
    <location>
        <begin position="1"/>
        <end position="177"/>
    </location>
</feature>
<reference evidence="2 3" key="1">
    <citation type="journal article" date="2012" name="Science">
        <title>The Paleozoic origin of enzymatic lignin decomposition reconstructed from 31 fungal genomes.</title>
        <authorList>
            <person name="Floudas D."/>
            <person name="Binder M."/>
            <person name="Riley R."/>
            <person name="Barry K."/>
            <person name="Blanchette R.A."/>
            <person name="Henrissat B."/>
            <person name="Martinez A.T."/>
            <person name="Otillar R."/>
            <person name="Spatafora J.W."/>
            <person name="Yadav J.S."/>
            <person name="Aerts A."/>
            <person name="Benoit I."/>
            <person name="Boyd A."/>
            <person name="Carlson A."/>
            <person name="Copeland A."/>
            <person name="Coutinho P.M."/>
            <person name="de Vries R.P."/>
            <person name="Ferreira P."/>
            <person name="Findley K."/>
            <person name="Foster B."/>
            <person name="Gaskell J."/>
            <person name="Glotzer D."/>
            <person name="Gorecki P."/>
            <person name="Heitman J."/>
            <person name="Hesse C."/>
            <person name="Hori C."/>
            <person name="Igarashi K."/>
            <person name="Jurgens J.A."/>
            <person name="Kallen N."/>
            <person name="Kersten P."/>
            <person name="Kohler A."/>
            <person name="Kuees U."/>
            <person name="Kumar T.K.A."/>
            <person name="Kuo A."/>
            <person name="LaButti K."/>
            <person name="Larrondo L.F."/>
            <person name="Lindquist E."/>
            <person name="Ling A."/>
            <person name="Lombard V."/>
            <person name="Lucas S."/>
            <person name="Lundell T."/>
            <person name="Martin R."/>
            <person name="McLaughlin D.J."/>
            <person name="Morgenstern I."/>
            <person name="Morin E."/>
            <person name="Murat C."/>
            <person name="Nagy L.G."/>
            <person name="Nolan M."/>
            <person name="Ohm R.A."/>
            <person name="Patyshakuliyeva A."/>
            <person name="Rokas A."/>
            <person name="Ruiz-Duenas F.J."/>
            <person name="Sabat G."/>
            <person name="Salamov A."/>
            <person name="Samejima M."/>
            <person name="Schmutz J."/>
            <person name="Slot J.C."/>
            <person name="St John F."/>
            <person name="Stenlid J."/>
            <person name="Sun H."/>
            <person name="Sun S."/>
            <person name="Syed K."/>
            <person name="Tsang A."/>
            <person name="Wiebenga A."/>
            <person name="Young D."/>
            <person name="Pisabarro A."/>
            <person name="Eastwood D.C."/>
            <person name="Martin F."/>
            <person name="Cullen D."/>
            <person name="Grigoriev I.V."/>
            <person name="Hibbett D.S."/>
        </authorList>
    </citation>
    <scope>NUCLEOTIDE SEQUENCE [LARGE SCALE GENOMIC DNA]</scope>
    <source>
        <strain evidence="2 3">ATCC 11539</strain>
    </source>
</reference>
<dbReference type="CDD" id="cd05120">
    <property type="entry name" value="APH_ChoK_like"/>
    <property type="match status" value="1"/>
</dbReference>
<dbReference type="InterPro" id="IPR002575">
    <property type="entry name" value="Aminoglycoside_PTrfase"/>
</dbReference>
<dbReference type="Proteomes" id="UP000030669">
    <property type="component" value="Unassembled WGS sequence"/>
</dbReference>
<proteinExistence type="predicted"/>
<keyword evidence="3" id="KW-1185">Reference proteome</keyword>